<proteinExistence type="predicted"/>
<keyword evidence="1" id="KW-1133">Transmembrane helix</keyword>
<keyword evidence="1" id="KW-0812">Transmembrane</keyword>
<comment type="caution">
    <text evidence="2">The sequence shown here is derived from an EMBL/GenBank/DDBJ whole genome shotgun (WGS) entry which is preliminary data.</text>
</comment>
<accession>A0A934SL62</accession>
<feature type="transmembrane region" description="Helical" evidence="1">
    <location>
        <begin position="110"/>
        <end position="133"/>
    </location>
</feature>
<feature type="transmembrane region" description="Helical" evidence="1">
    <location>
        <begin position="78"/>
        <end position="98"/>
    </location>
</feature>
<feature type="transmembrane region" description="Helical" evidence="1">
    <location>
        <begin position="39"/>
        <end position="58"/>
    </location>
</feature>
<dbReference type="InterPro" id="IPR025461">
    <property type="entry name" value="ABA4-like"/>
</dbReference>
<organism evidence="2 3">
    <name type="scientific">Paracoccus caeni</name>
    <dbReference type="NCBI Taxonomy" id="657651"/>
    <lineage>
        <taxon>Bacteria</taxon>
        <taxon>Pseudomonadati</taxon>
        <taxon>Pseudomonadota</taxon>
        <taxon>Alphaproteobacteria</taxon>
        <taxon>Rhodobacterales</taxon>
        <taxon>Paracoccaceae</taxon>
        <taxon>Paracoccus</taxon>
    </lineage>
</organism>
<reference evidence="2" key="1">
    <citation type="submission" date="2021-01" db="EMBL/GenBank/DDBJ databases">
        <title>Paracoccus amoyensis sp. nov., isolated from the surface seawater along the coast of Xiamen Island, China.</title>
        <authorList>
            <person name="Lyu L."/>
        </authorList>
    </citation>
    <scope>NUCLEOTIDE SEQUENCE</scope>
    <source>
        <strain evidence="2">MJ17</strain>
    </source>
</reference>
<protein>
    <submittedName>
        <fullName evidence="2">DUF4281 domain-containing protein</fullName>
    </submittedName>
</protein>
<name>A0A934SL62_9RHOB</name>
<dbReference type="Pfam" id="PF14108">
    <property type="entry name" value="ABA4-like"/>
    <property type="match status" value="1"/>
</dbReference>
<dbReference type="AlphaFoldDB" id="A0A934SL62"/>
<feature type="transmembrane region" description="Helical" evidence="1">
    <location>
        <begin position="6"/>
        <end position="27"/>
    </location>
</feature>
<dbReference type="RefSeq" id="WP_200687586.1">
    <property type="nucleotide sequence ID" value="NZ_JAEPRQ010000005.1"/>
</dbReference>
<sequence length="149" mass="16234">MEWEAVFGLVNMLALACWAVLIVMPRAGRWAYLGVAPRWVVPLVFSALYTMLVMIYFAETGGGYDSVAAVRRLFASDPMLLAGWLHFLAFDLLVGCLIADRMDRAGVHRVVQAGPLLAVFLFGPAGLLFGLAVELAYRAQNARRTGGEG</sequence>
<evidence type="ECO:0000313" key="2">
    <source>
        <dbReference type="EMBL" id="MBK4217114.1"/>
    </source>
</evidence>
<dbReference type="EMBL" id="JAEPRQ010000005">
    <property type="protein sequence ID" value="MBK4217114.1"/>
    <property type="molecule type" value="Genomic_DNA"/>
</dbReference>
<evidence type="ECO:0000256" key="1">
    <source>
        <dbReference type="SAM" id="Phobius"/>
    </source>
</evidence>
<evidence type="ECO:0000313" key="3">
    <source>
        <dbReference type="Proteomes" id="UP000640485"/>
    </source>
</evidence>
<gene>
    <name evidence="2" type="ORF">JJJ17_14375</name>
</gene>
<dbReference type="Proteomes" id="UP000640485">
    <property type="component" value="Unassembled WGS sequence"/>
</dbReference>
<keyword evidence="1" id="KW-0472">Membrane</keyword>
<keyword evidence="3" id="KW-1185">Reference proteome</keyword>